<gene>
    <name evidence="8" type="primary">SKDI04G3000</name>
    <name evidence="8" type="ORF">SKDI_04G3000</name>
</gene>
<feature type="transmembrane region" description="Helical" evidence="6">
    <location>
        <begin position="217"/>
        <end position="238"/>
    </location>
</feature>
<evidence type="ECO:0000259" key="7">
    <source>
        <dbReference type="Pfam" id="PF14378"/>
    </source>
</evidence>
<feature type="region of interest" description="Disordered" evidence="5">
    <location>
        <begin position="331"/>
        <end position="357"/>
    </location>
</feature>
<feature type="transmembrane region" description="Helical" evidence="6">
    <location>
        <begin position="90"/>
        <end position="117"/>
    </location>
</feature>
<dbReference type="RefSeq" id="XP_056086729.1">
    <property type="nucleotide sequence ID" value="XM_056232452.1"/>
</dbReference>
<dbReference type="GO" id="GO:0030148">
    <property type="term" value="P:sphingolipid biosynthetic process"/>
    <property type="evidence" value="ECO:0007669"/>
    <property type="project" value="TreeGrafter"/>
</dbReference>
<feature type="transmembrane region" description="Helical" evidence="6">
    <location>
        <begin position="289"/>
        <end position="310"/>
    </location>
</feature>
<feature type="transmembrane region" description="Helical" evidence="6">
    <location>
        <begin position="437"/>
        <end position="453"/>
    </location>
</feature>
<evidence type="ECO:0000256" key="4">
    <source>
        <dbReference type="ARBA" id="ARBA00023136"/>
    </source>
</evidence>
<evidence type="ECO:0000313" key="8">
    <source>
        <dbReference type="EMBL" id="CAI4058056.1"/>
    </source>
</evidence>
<dbReference type="CDD" id="cd03386">
    <property type="entry name" value="PAP2_Aur1_like"/>
    <property type="match status" value="1"/>
</dbReference>
<reference evidence="8" key="1">
    <citation type="submission" date="2022-10" db="EMBL/GenBank/DDBJ databases">
        <authorList>
            <person name="Byrne P K."/>
        </authorList>
    </citation>
    <scope>NUCLEOTIDE SEQUENCE</scope>
    <source>
        <strain evidence="8">IFO1802</strain>
    </source>
</reference>
<keyword evidence="9" id="KW-1185">Reference proteome</keyword>
<dbReference type="PANTHER" id="PTHR31310">
    <property type="match status" value="1"/>
</dbReference>
<feature type="transmembrane region" description="Helical" evidence="6">
    <location>
        <begin position="187"/>
        <end position="210"/>
    </location>
</feature>
<dbReference type="EMBL" id="OX365899">
    <property type="protein sequence ID" value="CAI4058056.1"/>
    <property type="molecule type" value="Genomic_DNA"/>
</dbReference>
<dbReference type="GO" id="GO:0070916">
    <property type="term" value="C:inositol phosphoceramide synthase complex"/>
    <property type="evidence" value="ECO:0007669"/>
    <property type="project" value="TreeGrafter"/>
</dbReference>
<accession>A0AA35JEC2</accession>
<dbReference type="GO" id="GO:0006676">
    <property type="term" value="P:mannosyl diphosphorylinositol ceramide metabolic process"/>
    <property type="evidence" value="ECO:0007669"/>
    <property type="project" value="TreeGrafter"/>
</dbReference>
<dbReference type="AlphaFoldDB" id="A0AA35JEC2"/>
<dbReference type="GeneID" id="80923029"/>
<keyword evidence="2 6" id="KW-0812">Transmembrane</keyword>
<evidence type="ECO:0000256" key="6">
    <source>
        <dbReference type="SAM" id="Phobius"/>
    </source>
</evidence>
<organism evidence="8 9">
    <name type="scientific">Saccharomyces kudriavzevii (strain ATCC MYA-4449 / AS 2.2408 / CBS 8840 / NBRC 1802 / NCYC 2889)</name>
    <name type="common">Yeast</name>
    <dbReference type="NCBI Taxonomy" id="226230"/>
    <lineage>
        <taxon>Eukaryota</taxon>
        <taxon>Fungi</taxon>
        <taxon>Dikarya</taxon>
        <taxon>Ascomycota</taxon>
        <taxon>Saccharomycotina</taxon>
        <taxon>Saccharomycetes</taxon>
        <taxon>Saccharomycetales</taxon>
        <taxon>Saccharomycetaceae</taxon>
        <taxon>Saccharomyces</taxon>
    </lineage>
</organism>
<feature type="transmembrane region" description="Helical" evidence="6">
    <location>
        <begin position="25"/>
        <end position="44"/>
    </location>
</feature>
<dbReference type="Proteomes" id="UP001162087">
    <property type="component" value="Chromosome 4"/>
</dbReference>
<keyword evidence="4 6" id="KW-0472">Membrane</keyword>
<evidence type="ECO:0000256" key="2">
    <source>
        <dbReference type="ARBA" id="ARBA00022692"/>
    </source>
</evidence>
<comment type="subcellular location">
    <subcellularLocation>
        <location evidence="1">Membrane</location>
        <topology evidence="1">Multi-pass membrane protein</topology>
    </subcellularLocation>
</comment>
<dbReference type="InterPro" id="IPR026841">
    <property type="entry name" value="Aur1/Ipt1"/>
</dbReference>
<proteinExistence type="predicted"/>
<dbReference type="InterPro" id="IPR052185">
    <property type="entry name" value="IPC_Synthase-Related"/>
</dbReference>
<protein>
    <recommendedName>
        <fullName evidence="7">Inositolphosphotransferase Aur1/Ipt1 domain-containing protein</fullName>
    </recommendedName>
</protein>
<evidence type="ECO:0000313" key="9">
    <source>
        <dbReference type="Proteomes" id="UP001162087"/>
    </source>
</evidence>
<dbReference type="Pfam" id="PF14378">
    <property type="entry name" value="PAP2_3"/>
    <property type="match status" value="1"/>
</dbReference>
<feature type="compositionally biased region" description="Polar residues" evidence="5">
    <location>
        <begin position="391"/>
        <end position="400"/>
    </location>
</feature>
<evidence type="ECO:0000256" key="3">
    <source>
        <dbReference type="ARBA" id="ARBA00022989"/>
    </source>
</evidence>
<feature type="domain" description="Inositolphosphotransferase Aur1/Ipt1" evidence="7">
    <location>
        <begin position="185"/>
        <end position="311"/>
    </location>
</feature>
<name>A0AA35JEC2_SACK1</name>
<evidence type="ECO:0000256" key="5">
    <source>
        <dbReference type="SAM" id="MobiDB-lite"/>
    </source>
</evidence>
<feature type="transmembrane region" description="Helical" evidence="6">
    <location>
        <begin position="465"/>
        <end position="484"/>
    </location>
</feature>
<sequence length="528" mass="60899">MNVVFSFARFAKNMYNAGLNQRNPITLPFNFLLNFSPVFIWLSIFKHAGLIPTGIRPNIHSKFAFFADQFLFGDYWHELAVQFPNNTSKLFFWSFVSSTAFLLAFLVCLPLAIWYYIYYVKHVNYNPLEWFANIFHYPRSHKQRPIHKRLRTIFIPFALPVFTFVMLNIDHFFAYQSDANFTKTKDLLAWFSYVILHLTAPILTAVYLYVFQPPGTLKCFGFALGLQNIAGVFTHLLIPMASPWFTHLYGINDTEHVNYTQEGFAAGLIRVDSHLGTHLNTKGFHMSPIVFGAVPSLHSAIAFQCFLFLISRSTSLKHRFSNVGNLSLNNNDSSTFKLNEEDSEDDADNNNTVSMVGPNDLEMEPLSAIVSADALDERSPSPSSSLTVSSNERNTSNDGSSVINHNANKKPLQFVHLYHEDTQFTNKWIFKVINEGLVPKFWAVFYITLQWWATMYLDHHYRFDLFVGVLYAMTSFIIINWFVLQPKVLKTWIHIRLGDQVDTRNEARTFGMRVFCGSKMEWFFDPLA</sequence>
<evidence type="ECO:0000256" key="1">
    <source>
        <dbReference type="ARBA" id="ARBA00004141"/>
    </source>
</evidence>
<keyword evidence="3 6" id="KW-1133">Transmembrane helix</keyword>
<dbReference type="PANTHER" id="PTHR31310:SF8">
    <property type="entry name" value="INOSITOLPHOSPHOTRANSFERASE 1"/>
    <property type="match status" value="1"/>
</dbReference>
<feature type="transmembrane region" description="Helical" evidence="6">
    <location>
        <begin position="153"/>
        <end position="175"/>
    </location>
</feature>
<feature type="compositionally biased region" description="Low complexity" evidence="5">
    <location>
        <begin position="380"/>
        <end position="390"/>
    </location>
</feature>
<feature type="region of interest" description="Disordered" evidence="5">
    <location>
        <begin position="375"/>
        <end position="400"/>
    </location>
</feature>
<dbReference type="GO" id="GO:0016020">
    <property type="term" value="C:membrane"/>
    <property type="evidence" value="ECO:0007669"/>
    <property type="project" value="UniProtKB-SubCell"/>
</dbReference>